<gene>
    <name evidence="1" type="ORF">NOO_LOCUS13439</name>
</gene>
<dbReference type="InterPro" id="IPR008451">
    <property type="entry name" value="Chromadorea_ALT"/>
</dbReference>
<dbReference type="Proteomes" id="UP000271087">
    <property type="component" value="Unassembled WGS sequence"/>
</dbReference>
<dbReference type="Pfam" id="PF05535">
    <property type="entry name" value="Chromadorea_ALT"/>
    <property type="match status" value="1"/>
</dbReference>
<keyword evidence="2" id="KW-1185">Reference proteome</keyword>
<dbReference type="AlphaFoldDB" id="A0A182EZ30"/>
<evidence type="ECO:0000313" key="1">
    <source>
        <dbReference type="EMBL" id="VDN01968.1"/>
    </source>
</evidence>
<dbReference type="WBParaSite" id="nOo.2.0.1.t13439-RA">
    <property type="protein sequence ID" value="nOo.2.0.1.t13439-RA"/>
    <property type="gene ID" value="nOo.2.0.1.g13439"/>
</dbReference>
<evidence type="ECO:0000313" key="2">
    <source>
        <dbReference type="Proteomes" id="UP000271087"/>
    </source>
</evidence>
<protein>
    <submittedName>
        <fullName evidence="3">Sortilin-related receptor</fullName>
    </submittedName>
</protein>
<proteinExistence type="predicted"/>
<reference evidence="3" key="1">
    <citation type="submission" date="2016-06" db="UniProtKB">
        <authorList>
            <consortium name="WormBaseParasite"/>
        </authorList>
    </citation>
    <scope>IDENTIFICATION</scope>
</reference>
<dbReference type="EMBL" id="UYRW01015446">
    <property type="protein sequence ID" value="VDN01968.1"/>
    <property type="molecule type" value="Genomic_DNA"/>
</dbReference>
<reference evidence="1 2" key="2">
    <citation type="submission" date="2018-08" db="EMBL/GenBank/DDBJ databases">
        <authorList>
            <person name="Laetsch R D."/>
            <person name="Stevens L."/>
            <person name="Kumar S."/>
            <person name="Blaxter L. M."/>
        </authorList>
    </citation>
    <scope>NUCLEOTIDE SEQUENCE [LARGE SCALE GENOMIC DNA]</scope>
</reference>
<name>A0A182EZ30_ONCOC</name>
<sequence length="136" mass="15799">ETKIACDIHLSYLSILIPSSSYLLLLSLPQHKVDDVNEYNDDFQQNIIDEDDFQQNIIDEDDFQQIITDKDDDFQEIITDKDDNGDKASDEDICEDDSYTTQRKFVESDGIKRTCATHSDCYDQREPSSWCDLNEN</sequence>
<evidence type="ECO:0000313" key="3">
    <source>
        <dbReference type="WBParaSite" id="nOo.2.0.1.t13439-RA"/>
    </source>
</evidence>
<accession>A0A182EZ30</accession>
<organism evidence="3">
    <name type="scientific">Onchocerca ochengi</name>
    <name type="common">Filarial nematode worm</name>
    <dbReference type="NCBI Taxonomy" id="42157"/>
    <lineage>
        <taxon>Eukaryota</taxon>
        <taxon>Metazoa</taxon>
        <taxon>Ecdysozoa</taxon>
        <taxon>Nematoda</taxon>
        <taxon>Chromadorea</taxon>
        <taxon>Rhabditida</taxon>
        <taxon>Spirurina</taxon>
        <taxon>Spiruromorpha</taxon>
        <taxon>Filarioidea</taxon>
        <taxon>Onchocercidae</taxon>
        <taxon>Onchocerca</taxon>
    </lineage>
</organism>